<evidence type="ECO:0000313" key="1">
    <source>
        <dbReference type="EMBL" id="KAI4379729.1"/>
    </source>
</evidence>
<protein>
    <submittedName>
        <fullName evidence="1">Uncharacterized protein</fullName>
    </submittedName>
</protein>
<comment type="caution">
    <text evidence="1">The sequence shown here is derived from an EMBL/GenBank/DDBJ whole genome shotgun (WGS) entry which is preliminary data.</text>
</comment>
<sequence>MTCGSAYGNVVVEKLRIKGSALDAKAFGISKNKMTKRKNKELCSFRRSAAGTESMLVTNAGEGIGEVAAMEGEAQASVFDRLTPAERQFLLQREKIEKERLAKMASKSHRDQIQEFNKYLANLSEHHDIPKVGPG</sequence>
<gene>
    <name evidence="1" type="ORF">MLD38_005986</name>
</gene>
<name>A0ACB9RQ62_9MYRT</name>
<proteinExistence type="predicted"/>
<evidence type="ECO:0000313" key="2">
    <source>
        <dbReference type="Proteomes" id="UP001057402"/>
    </source>
</evidence>
<dbReference type="Proteomes" id="UP001057402">
    <property type="component" value="Chromosome 3"/>
</dbReference>
<organism evidence="1 2">
    <name type="scientific">Melastoma candidum</name>
    <dbReference type="NCBI Taxonomy" id="119954"/>
    <lineage>
        <taxon>Eukaryota</taxon>
        <taxon>Viridiplantae</taxon>
        <taxon>Streptophyta</taxon>
        <taxon>Embryophyta</taxon>
        <taxon>Tracheophyta</taxon>
        <taxon>Spermatophyta</taxon>
        <taxon>Magnoliopsida</taxon>
        <taxon>eudicotyledons</taxon>
        <taxon>Gunneridae</taxon>
        <taxon>Pentapetalae</taxon>
        <taxon>rosids</taxon>
        <taxon>malvids</taxon>
        <taxon>Myrtales</taxon>
        <taxon>Melastomataceae</taxon>
        <taxon>Melastomatoideae</taxon>
        <taxon>Melastomateae</taxon>
        <taxon>Melastoma</taxon>
    </lineage>
</organism>
<dbReference type="EMBL" id="CM042882">
    <property type="protein sequence ID" value="KAI4379729.1"/>
    <property type="molecule type" value="Genomic_DNA"/>
</dbReference>
<reference evidence="2" key="1">
    <citation type="journal article" date="2023" name="Front. Plant Sci.">
        <title>Chromosomal-level genome assembly of Melastoma candidum provides insights into trichome evolution.</title>
        <authorList>
            <person name="Zhong Y."/>
            <person name="Wu W."/>
            <person name="Sun C."/>
            <person name="Zou P."/>
            <person name="Liu Y."/>
            <person name="Dai S."/>
            <person name="Zhou R."/>
        </authorList>
    </citation>
    <scope>NUCLEOTIDE SEQUENCE [LARGE SCALE GENOMIC DNA]</scope>
</reference>
<keyword evidence="2" id="KW-1185">Reference proteome</keyword>
<accession>A0ACB9RQ62</accession>